<accession>A0A8H5CV44</accession>
<evidence type="ECO:0000259" key="5">
    <source>
        <dbReference type="Pfam" id="PF01764"/>
    </source>
</evidence>
<protein>
    <recommendedName>
        <fullName evidence="5">Fungal lipase-type domain-containing protein</fullName>
    </recommendedName>
</protein>
<comment type="caution">
    <text evidence="6">The sequence shown here is derived from an EMBL/GenBank/DDBJ whole genome shotgun (WGS) entry which is preliminary data.</text>
</comment>
<evidence type="ECO:0000256" key="1">
    <source>
        <dbReference type="ARBA" id="ARBA00023157"/>
    </source>
</evidence>
<organism evidence="6 7">
    <name type="scientific">Collybiopsis confluens</name>
    <dbReference type="NCBI Taxonomy" id="2823264"/>
    <lineage>
        <taxon>Eukaryota</taxon>
        <taxon>Fungi</taxon>
        <taxon>Dikarya</taxon>
        <taxon>Basidiomycota</taxon>
        <taxon>Agaricomycotina</taxon>
        <taxon>Agaricomycetes</taxon>
        <taxon>Agaricomycetidae</taxon>
        <taxon>Agaricales</taxon>
        <taxon>Marasmiineae</taxon>
        <taxon>Omphalotaceae</taxon>
        <taxon>Collybiopsis</taxon>
    </lineage>
</organism>
<dbReference type="SUPFAM" id="SSF53474">
    <property type="entry name" value="alpha/beta-Hydrolases"/>
    <property type="match status" value="1"/>
</dbReference>
<evidence type="ECO:0000256" key="2">
    <source>
        <dbReference type="ARBA" id="ARBA00043996"/>
    </source>
</evidence>
<comment type="catalytic activity">
    <reaction evidence="4">
        <text>a monoacylglycerol + H2O = glycerol + a fatty acid + H(+)</text>
        <dbReference type="Rhea" id="RHEA:15245"/>
        <dbReference type="ChEBI" id="CHEBI:15377"/>
        <dbReference type="ChEBI" id="CHEBI:15378"/>
        <dbReference type="ChEBI" id="CHEBI:17408"/>
        <dbReference type="ChEBI" id="CHEBI:17754"/>
        <dbReference type="ChEBI" id="CHEBI:28868"/>
    </reaction>
</comment>
<comment type="catalytic activity">
    <reaction evidence="3">
        <text>a diacylglycerol + H2O = a monoacylglycerol + a fatty acid + H(+)</text>
        <dbReference type="Rhea" id="RHEA:32731"/>
        <dbReference type="ChEBI" id="CHEBI:15377"/>
        <dbReference type="ChEBI" id="CHEBI:15378"/>
        <dbReference type="ChEBI" id="CHEBI:17408"/>
        <dbReference type="ChEBI" id="CHEBI:18035"/>
        <dbReference type="ChEBI" id="CHEBI:28868"/>
    </reaction>
</comment>
<feature type="domain" description="Fungal lipase-type" evidence="5">
    <location>
        <begin position="135"/>
        <end position="289"/>
    </location>
</feature>
<dbReference type="PANTHER" id="PTHR45856">
    <property type="entry name" value="ALPHA/BETA-HYDROLASES SUPERFAMILY PROTEIN"/>
    <property type="match status" value="1"/>
</dbReference>
<keyword evidence="1" id="KW-1015">Disulfide bond</keyword>
<dbReference type="InterPro" id="IPR029058">
    <property type="entry name" value="AB_hydrolase_fold"/>
</dbReference>
<evidence type="ECO:0000256" key="4">
    <source>
        <dbReference type="ARBA" id="ARBA00048461"/>
    </source>
</evidence>
<evidence type="ECO:0000313" key="6">
    <source>
        <dbReference type="EMBL" id="KAF5348435.1"/>
    </source>
</evidence>
<dbReference type="Gene3D" id="3.40.50.1820">
    <property type="entry name" value="alpha/beta hydrolase"/>
    <property type="match status" value="1"/>
</dbReference>
<name>A0A8H5CV44_9AGAR</name>
<dbReference type="AlphaFoldDB" id="A0A8H5CV44"/>
<dbReference type="InterPro" id="IPR002921">
    <property type="entry name" value="Fungal_lipase-type"/>
</dbReference>
<evidence type="ECO:0000313" key="7">
    <source>
        <dbReference type="Proteomes" id="UP000518752"/>
    </source>
</evidence>
<reference evidence="6 7" key="1">
    <citation type="journal article" date="2020" name="ISME J.">
        <title>Uncovering the hidden diversity of litter-decomposition mechanisms in mushroom-forming fungi.</title>
        <authorList>
            <person name="Floudas D."/>
            <person name="Bentzer J."/>
            <person name="Ahren D."/>
            <person name="Johansson T."/>
            <person name="Persson P."/>
            <person name="Tunlid A."/>
        </authorList>
    </citation>
    <scope>NUCLEOTIDE SEQUENCE [LARGE SCALE GENOMIC DNA]</scope>
    <source>
        <strain evidence="6 7">CBS 406.79</strain>
    </source>
</reference>
<evidence type="ECO:0000256" key="3">
    <source>
        <dbReference type="ARBA" id="ARBA00047591"/>
    </source>
</evidence>
<sequence>MSTSSNSSDSLSKTKAKTALTQAQKEMYAAEKLMNFRWIAKVLATCSSYTLTTKDMADESLFTELAEIGQFTELAYANVVPVSFLFRHQTSLMKPDFPLEGYNAFEGSMLVSEFFGKVAHLHGYVAYRPKTKQLVVAISGTSGGVRGLPQAVQDLRTLPHRHKSRQGLVHSGFWQLYKGIRPFVLDGLRKGFEAHGDEGIQELVVTGHSMGGAVSYLLLLDQLLVSNDILRPNLPIKLVVFGAPRPGDSHCAEYYRELIDKYRKENGGESAFTEYLVKAYNDGVPALPPLFLGYRHFTQKPLYYDHNRLYHIPSSEFEHTLFHVDADKSIQYPRGGHNYYNGRDQEALLRRLGWLEKSLAEAEAKAKAGIKTETLDRDDITENWEHFYLERVKKHQGFYSKVTSSSFYR</sequence>
<gene>
    <name evidence="6" type="ORF">D9757_012789</name>
</gene>
<dbReference type="PANTHER" id="PTHR45856:SF25">
    <property type="entry name" value="FUNGAL LIPASE-LIKE DOMAIN-CONTAINING PROTEIN"/>
    <property type="match status" value="1"/>
</dbReference>
<dbReference type="OrthoDB" id="426718at2759"/>
<dbReference type="Proteomes" id="UP000518752">
    <property type="component" value="Unassembled WGS sequence"/>
</dbReference>
<comment type="similarity">
    <text evidence="2">Belongs to the AB hydrolase superfamily. Lipase family. Class 3 subfamily.</text>
</comment>
<dbReference type="GO" id="GO:0006629">
    <property type="term" value="P:lipid metabolic process"/>
    <property type="evidence" value="ECO:0007669"/>
    <property type="project" value="InterPro"/>
</dbReference>
<proteinExistence type="inferred from homology"/>
<dbReference type="CDD" id="cd00519">
    <property type="entry name" value="Lipase_3"/>
    <property type="match status" value="1"/>
</dbReference>
<dbReference type="InterPro" id="IPR051218">
    <property type="entry name" value="Sec_MonoDiacylglyc_Lipase"/>
</dbReference>
<keyword evidence="7" id="KW-1185">Reference proteome</keyword>
<dbReference type="EMBL" id="JAACJN010000317">
    <property type="protein sequence ID" value="KAF5348435.1"/>
    <property type="molecule type" value="Genomic_DNA"/>
</dbReference>
<dbReference type="Pfam" id="PF01764">
    <property type="entry name" value="Lipase_3"/>
    <property type="match status" value="1"/>
</dbReference>